<evidence type="ECO:0000256" key="4">
    <source>
        <dbReference type="RuleBase" id="RU003357"/>
    </source>
</evidence>
<reference evidence="8" key="3">
    <citation type="submission" date="2020-09" db="EMBL/GenBank/DDBJ databases">
        <authorList>
            <person name="Sun Q."/>
            <person name="Zhou Y."/>
        </authorList>
    </citation>
    <scope>NUCLEOTIDE SEQUENCE</scope>
    <source>
        <strain evidence="8">CGMCC 1.14984</strain>
    </source>
</reference>
<reference evidence="9 11" key="2">
    <citation type="submission" date="2020-02" db="EMBL/GenBank/DDBJ databases">
        <title>Genome sequence of Parvularcula flava strain NH6-79.</title>
        <authorList>
            <person name="Abdul Karim M.H."/>
            <person name="Lam M.Q."/>
            <person name="Chen S.J."/>
            <person name="Yahya A."/>
            <person name="Shahir S."/>
            <person name="Shamsir M.S."/>
            <person name="Chong C.S."/>
        </authorList>
    </citation>
    <scope>NUCLEOTIDE SEQUENCE [LARGE SCALE GENOMIC DNA]</scope>
    <source>
        <strain evidence="9 11">NH6-79</strain>
    </source>
</reference>
<dbReference type="InterPro" id="IPR036942">
    <property type="entry name" value="Beta-barrel_TonB_sf"/>
</dbReference>
<keyword evidence="2 4" id="KW-0472">Membrane</keyword>
<dbReference type="AlphaFoldDB" id="A0A8J3A1V9"/>
<dbReference type="GO" id="GO:0009279">
    <property type="term" value="C:cell outer membrane"/>
    <property type="evidence" value="ECO:0007669"/>
    <property type="project" value="UniProtKB-SubCell"/>
</dbReference>
<reference evidence="8" key="1">
    <citation type="journal article" date="2014" name="Int. J. Syst. Evol. Microbiol.">
        <title>Complete genome sequence of Corynebacterium casei LMG S-19264T (=DSM 44701T), isolated from a smear-ripened cheese.</title>
        <authorList>
            <consortium name="US DOE Joint Genome Institute (JGI-PGF)"/>
            <person name="Walter F."/>
            <person name="Albersmeier A."/>
            <person name="Kalinowski J."/>
            <person name="Ruckert C."/>
        </authorList>
    </citation>
    <scope>NUCLEOTIDE SEQUENCE</scope>
    <source>
        <strain evidence="8">CGMCC 1.14984</strain>
    </source>
</reference>
<gene>
    <name evidence="9" type="ORF">FF098_008350</name>
    <name evidence="8" type="ORF">GCM10011355_16820</name>
</gene>
<accession>A0A8J3A1V9</accession>
<dbReference type="Pfam" id="PF00593">
    <property type="entry name" value="TonB_dep_Rec_b-barrel"/>
    <property type="match status" value="1"/>
</dbReference>
<evidence type="ECO:0000313" key="9">
    <source>
        <dbReference type="EMBL" id="NHK27910.1"/>
    </source>
</evidence>
<dbReference type="Gene3D" id="2.40.170.20">
    <property type="entry name" value="TonB-dependent receptor, beta-barrel domain"/>
    <property type="match status" value="1"/>
</dbReference>
<evidence type="ECO:0000259" key="6">
    <source>
        <dbReference type="Pfam" id="PF00593"/>
    </source>
</evidence>
<comment type="caution">
    <text evidence="8">The sequence shown here is derived from an EMBL/GenBank/DDBJ whole genome shotgun (WGS) entry which is preliminary data.</text>
</comment>
<evidence type="ECO:0000256" key="2">
    <source>
        <dbReference type="ARBA" id="ARBA00023136"/>
    </source>
</evidence>
<dbReference type="EMBL" id="VCJR02000001">
    <property type="protein sequence ID" value="NHK27910.1"/>
    <property type="molecule type" value="Genomic_DNA"/>
</dbReference>
<proteinExistence type="inferred from homology"/>
<dbReference type="Proteomes" id="UP000621856">
    <property type="component" value="Unassembled WGS sequence"/>
</dbReference>
<dbReference type="InterPro" id="IPR012910">
    <property type="entry name" value="Plug_dom"/>
</dbReference>
<feature type="chain" id="PRO_5035284144" evidence="5">
    <location>
        <begin position="25"/>
        <end position="939"/>
    </location>
</feature>
<dbReference type="Pfam" id="PF07715">
    <property type="entry name" value="Plug"/>
    <property type="match status" value="1"/>
</dbReference>
<keyword evidence="8" id="KW-0675">Receptor</keyword>
<dbReference type="NCBIfam" id="TIGR01782">
    <property type="entry name" value="TonB-Xanth-Caul"/>
    <property type="match status" value="1"/>
</dbReference>
<feature type="domain" description="TonB-dependent receptor-like beta-barrel" evidence="6">
    <location>
        <begin position="442"/>
        <end position="900"/>
    </location>
</feature>
<dbReference type="PANTHER" id="PTHR40980">
    <property type="entry name" value="PLUG DOMAIN-CONTAINING PROTEIN"/>
    <property type="match status" value="1"/>
</dbReference>
<keyword evidence="3" id="KW-0998">Cell outer membrane</keyword>
<evidence type="ECO:0000256" key="5">
    <source>
        <dbReference type="SAM" id="SignalP"/>
    </source>
</evidence>
<keyword evidence="11" id="KW-1185">Reference proteome</keyword>
<dbReference type="Gene3D" id="2.170.130.10">
    <property type="entry name" value="TonB-dependent receptor, plug domain"/>
    <property type="match status" value="1"/>
</dbReference>
<name>A0A8J3A1V9_9PROT</name>
<keyword evidence="4" id="KW-0798">TonB box</keyword>
<dbReference type="RefSeq" id="WP_155139239.1">
    <property type="nucleotide sequence ID" value="NZ_BMGZ01000001.1"/>
</dbReference>
<evidence type="ECO:0000256" key="3">
    <source>
        <dbReference type="ARBA" id="ARBA00023237"/>
    </source>
</evidence>
<comment type="similarity">
    <text evidence="4">Belongs to the TonB-dependent receptor family.</text>
</comment>
<feature type="domain" description="TonB-dependent receptor plug" evidence="7">
    <location>
        <begin position="52"/>
        <end position="144"/>
    </location>
</feature>
<dbReference type="InterPro" id="IPR010104">
    <property type="entry name" value="TonB_rcpt_bac"/>
</dbReference>
<evidence type="ECO:0000313" key="8">
    <source>
        <dbReference type="EMBL" id="GGH96879.1"/>
    </source>
</evidence>
<dbReference type="SUPFAM" id="SSF56935">
    <property type="entry name" value="Porins"/>
    <property type="match status" value="1"/>
</dbReference>
<evidence type="ECO:0000259" key="7">
    <source>
        <dbReference type="Pfam" id="PF07715"/>
    </source>
</evidence>
<dbReference type="Proteomes" id="UP000818603">
    <property type="component" value="Unassembled WGS sequence"/>
</dbReference>
<dbReference type="PANTHER" id="PTHR40980:SF3">
    <property type="entry name" value="TONB-DEPENDENT RECEPTOR-LIKE BETA-BARREL DOMAIN-CONTAINING PROTEIN"/>
    <property type="match status" value="1"/>
</dbReference>
<feature type="signal peptide" evidence="5">
    <location>
        <begin position="1"/>
        <end position="24"/>
    </location>
</feature>
<dbReference type="InterPro" id="IPR000531">
    <property type="entry name" value="Beta-barrel_TonB"/>
</dbReference>
<dbReference type="EMBL" id="BMGZ01000001">
    <property type="protein sequence ID" value="GGH96879.1"/>
    <property type="molecule type" value="Genomic_DNA"/>
</dbReference>
<sequence>MIRKFVLASASVMALGAYAVSASAQDEEVEETEDVIVIQGIKQAIQEAIAIKRESVQIVDSVVAEDIGKLPDNNVIEALQRISGIQITNRGSGESSALFIRGLPDVTTTWNGRNVFTASGRSLALQDIPSNLVSRIDVYKTRAAEQIETGIAGQIDVMSRRPLDLDGFELSLSARGIYQEQSEEFDPNVSALISNKWDTDMGEFGALLNLSYSETNFRTQSITAGALIPFVSAENPPPGFVPLERIFNTDGRVAENPIWQAGLDRGLPTAAGSTLSFNGVDYPYVLARDALFQADGLGERERPAVVAAAQWSPNENAVYTAEFFYQGYRENFFNNLHFTFADWWGSLGADPASTVTYYPGTNLIKTRTVGAPFGFNSGDITESQTDSFVYALNGQWNIGDRFDLEADVSFQESEFETQFLAVRTERVPASLTLDFNEDDGLPAWEFNDNSELNDPSSWTVAQFYENAGRAEGDAVTVSADGTYDLDGWNGQTFFQELKFGFRYDDRGATEFAPPPGPTPFLGVNMDTLPEDFQWYNEGFFDGRANTPESWVVANGYYLQNNTDEVRGWYGVNPLSLEQSFDIQELTQAAYIQLDAESMMFGRPLQTQFGLRYVKVETDMEFTDLANGTPYTRSTDSAEVDDLLPSFTALYDVRDDLRLRFNYGQTLRRPNFVDLNPNFGLTTDLTGVGYGSGSGGNPDLEPVQATNYDFGVEWYFAPDSLFYTTFFRREIEGLVVPLTRQITLPNTGLEDSNGDPVTSFVVTQPVNASDGVLEGFEIGLTYFPDFLPEALDGLGVLGSITNLDSRQNIPQTNSVGEIIGQEETAFFGVSDWSYNVTLAYENGPIGGRLSYVWRENFLNNNEARIFANPIGIWRRPESSLDLQLNYDISDRASISFDAVNLTDELEQSYYDYNGAGGPETMNFGNVLIGRSFAVGLRFNY</sequence>
<comment type="subcellular location">
    <subcellularLocation>
        <location evidence="1 4">Cell outer membrane</location>
    </subcellularLocation>
</comment>
<evidence type="ECO:0000313" key="10">
    <source>
        <dbReference type="Proteomes" id="UP000621856"/>
    </source>
</evidence>
<evidence type="ECO:0000256" key="1">
    <source>
        <dbReference type="ARBA" id="ARBA00004442"/>
    </source>
</evidence>
<keyword evidence="5" id="KW-0732">Signal</keyword>
<dbReference type="InterPro" id="IPR037066">
    <property type="entry name" value="Plug_dom_sf"/>
</dbReference>
<protein>
    <submittedName>
        <fullName evidence="8">TonB-dependent receptor</fullName>
    </submittedName>
</protein>
<organism evidence="8 10">
    <name type="scientific">Aquisalinus luteolus</name>
    <dbReference type="NCBI Taxonomy" id="1566827"/>
    <lineage>
        <taxon>Bacteria</taxon>
        <taxon>Pseudomonadati</taxon>
        <taxon>Pseudomonadota</taxon>
        <taxon>Alphaproteobacteria</taxon>
        <taxon>Parvularculales</taxon>
        <taxon>Parvularculaceae</taxon>
        <taxon>Aquisalinus</taxon>
    </lineage>
</organism>
<evidence type="ECO:0000313" key="11">
    <source>
        <dbReference type="Proteomes" id="UP000818603"/>
    </source>
</evidence>